<keyword evidence="4" id="KW-1185">Reference proteome</keyword>
<proteinExistence type="predicted"/>
<sequence>MPQDFNRQYRIALRRVRRVYPLVLEAARIIDSLDQELESIEKNRKKKKLMRKTHKALKDDFKYLLKDLYISEGKVLTKLIHRETGMTVAEIIKKYKNGFQSSLYTGLAGFFDQELDVKYKPNTDDFVLECVVQDILQGNVDFDPDFEKIDKEQHKINQKEYRAQKKKTRKRLRKQKREKRKEKREKRKSQK</sequence>
<reference evidence="3 4" key="1">
    <citation type="submission" date="2017-12" db="EMBL/GenBank/DDBJ databases">
        <title>The draft genome sequence of Brumimicrobium saltpan LHR20.</title>
        <authorList>
            <person name="Do Z.-J."/>
            <person name="Luo H.-R."/>
        </authorList>
    </citation>
    <scope>NUCLEOTIDE SEQUENCE [LARGE SCALE GENOMIC DNA]</scope>
    <source>
        <strain evidence="3 4">LHR20</strain>
    </source>
</reference>
<feature type="compositionally biased region" description="Basic residues" evidence="2">
    <location>
        <begin position="164"/>
        <end position="191"/>
    </location>
</feature>
<dbReference type="InterPro" id="IPR025636">
    <property type="entry name" value="DUF4294"/>
</dbReference>
<feature type="compositionally biased region" description="Basic and acidic residues" evidence="2">
    <location>
        <begin position="151"/>
        <end position="163"/>
    </location>
</feature>
<feature type="region of interest" description="Disordered" evidence="2">
    <location>
        <begin position="151"/>
        <end position="191"/>
    </location>
</feature>
<evidence type="ECO:0000313" key="3">
    <source>
        <dbReference type="EMBL" id="PKR81111.1"/>
    </source>
</evidence>
<name>A0A2I0R3G2_9FLAO</name>
<evidence type="ECO:0000256" key="1">
    <source>
        <dbReference type="SAM" id="Coils"/>
    </source>
</evidence>
<dbReference type="Pfam" id="PF14127">
    <property type="entry name" value="DUF4294"/>
    <property type="match status" value="1"/>
</dbReference>
<feature type="coiled-coil region" evidence="1">
    <location>
        <begin position="23"/>
        <end position="50"/>
    </location>
</feature>
<protein>
    <recommendedName>
        <fullName evidence="5">DUF4294 domain-containing protein</fullName>
    </recommendedName>
</protein>
<dbReference type="Proteomes" id="UP000236654">
    <property type="component" value="Unassembled WGS sequence"/>
</dbReference>
<organism evidence="3 4">
    <name type="scientific">Brumimicrobium salinarum</name>
    <dbReference type="NCBI Taxonomy" id="2058658"/>
    <lineage>
        <taxon>Bacteria</taxon>
        <taxon>Pseudomonadati</taxon>
        <taxon>Bacteroidota</taxon>
        <taxon>Flavobacteriia</taxon>
        <taxon>Flavobacteriales</taxon>
        <taxon>Crocinitomicaceae</taxon>
        <taxon>Brumimicrobium</taxon>
    </lineage>
</organism>
<keyword evidence="1" id="KW-0175">Coiled coil</keyword>
<accession>A0A2I0R3G2</accession>
<dbReference type="OrthoDB" id="1491885at2"/>
<comment type="caution">
    <text evidence="3">The sequence shown here is derived from an EMBL/GenBank/DDBJ whole genome shotgun (WGS) entry which is preliminary data.</text>
</comment>
<dbReference type="AlphaFoldDB" id="A0A2I0R3G2"/>
<dbReference type="EMBL" id="PJNI01000005">
    <property type="protein sequence ID" value="PKR81111.1"/>
    <property type="molecule type" value="Genomic_DNA"/>
</dbReference>
<gene>
    <name evidence="3" type="ORF">CW751_05885</name>
</gene>
<evidence type="ECO:0008006" key="5">
    <source>
        <dbReference type="Google" id="ProtNLM"/>
    </source>
</evidence>
<evidence type="ECO:0000256" key="2">
    <source>
        <dbReference type="SAM" id="MobiDB-lite"/>
    </source>
</evidence>
<evidence type="ECO:0000313" key="4">
    <source>
        <dbReference type="Proteomes" id="UP000236654"/>
    </source>
</evidence>